<evidence type="ECO:0000256" key="5">
    <source>
        <dbReference type="HAMAP-Rule" id="MF_00116"/>
    </source>
</evidence>
<sequence length="151" mass="16311">MQNQINHLQIQIQILREGAVVPEYKTSGSAGMDLSACLTENLLLPKGEVVLVPTGLAMAIPDGYEGQIRPRSGFSTKQRIIMPNSPGTIDSDYRGEIMIPLLNLSGTDYHLEPGTRVAQMVIQAVVKFPIQVVTELEETDRGSGGFGSTGK</sequence>
<dbReference type="SUPFAM" id="SSF51283">
    <property type="entry name" value="dUTPase-like"/>
    <property type="match status" value="1"/>
</dbReference>
<gene>
    <name evidence="5" type="primary">dut</name>
    <name evidence="7" type="ORF">EHQ59_14370</name>
</gene>
<feature type="domain" description="dUTPase-like" evidence="6">
    <location>
        <begin position="20"/>
        <end position="150"/>
    </location>
</feature>
<protein>
    <recommendedName>
        <fullName evidence="5">Deoxyuridine 5'-triphosphate nucleotidohydrolase</fullName>
        <shortName evidence="5">dUTPase</shortName>
        <ecNumber evidence="5">3.6.1.23</ecNumber>
    </recommendedName>
    <alternativeName>
        <fullName evidence="5">dUTP pyrophosphatase</fullName>
    </alternativeName>
</protein>
<name>A0A4R9JLF8_9LEPT</name>
<comment type="caution">
    <text evidence="7">The sequence shown here is derived from an EMBL/GenBank/DDBJ whole genome shotgun (WGS) entry which is preliminary data.</text>
</comment>
<evidence type="ECO:0000313" key="7">
    <source>
        <dbReference type="EMBL" id="TGL48665.1"/>
    </source>
</evidence>
<keyword evidence="5" id="KW-0460">Magnesium</keyword>
<dbReference type="GO" id="GO:0004170">
    <property type="term" value="F:dUTP diphosphatase activity"/>
    <property type="evidence" value="ECO:0007669"/>
    <property type="project" value="UniProtKB-UniRule"/>
</dbReference>
<dbReference type="NCBIfam" id="TIGR00576">
    <property type="entry name" value="dut"/>
    <property type="match status" value="1"/>
</dbReference>
<proteinExistence type="inferred from homology"/>
<dbReference type="UniPathway" id="UPA00610">
    <property type="reaction ID" value="UER00666"/>
</dbReference>
<keyword evidence="5" id="KW-0479">Metal-binding</keyword>
<dbReference type="Proteomes" id="UP000297609">
    <property type="component" value="Unassembled WGS sequence"/>
</dbReference>
<feature type="binding site" evidence="5">
    <location>
        <begin position="88"/>
        <end position="90"/>
    </location>
    <ligand>
        <name>substrate</name>
    </ligand>
</feature>
<dbReference type="PANTHER" id="PTHR11241:SF0">
    <property type="entry name" value="DEOXYURIDINE 5'-TRIPHOSPHATE NUCLEOTIDOHYDROLASE"/>
    <property type="match status" value="1"/>
</dbReference>
<dbReference type="RefSeq" id="WP_135620338.1">
    <property type="nucleotide sequence ID" value="NZ_RQGG01000043.1"/>
</dbReference>
<dbReference type="EC" id="3.6.1.23" evidence="5"/>
<keyword evidence="2 5" id="KW-0378">Hydrolase</keyword>
<evidence type="ECO:0000256" key="1">
    <source>
        <dbReference type="ARBA" id="ARBA00006581"/>
    </source>
</evidence>
<dbReference type="CDD" id="cd07557">
    <property type="entry name" value="trimeric_dUTPase"/>
    <property type="match status" value="1"/>
</dbReference>
<comment type="caution">
    <text evidence="5">Lacks conserved residue(s) required for the propagation of feature annotation.</text>
</comment>
<evidence type="ECO:0000256" key="3">
    <source>
        <dbReference type="ARBA" id="ARBA00023080"/>
    </source>
</evidence>
<dbReference type="HAMAP" id="MF_00116">
    <property type="entry name" value="dUTPase_bact"/>
    <property type="match status" value="1"/>
</dbReference>
<dbReference type="InterPro" id="IPR033704">
    <property type="entry name" value="dUTPase_trimeric"/>
</dbReference>
<dbReference type="PANTHER" id="PTHR11241">
    <property type="entry name" value="DEOXYURIDINE 5'-TRIPHOSPHATE NUCLEOTIDOHYDROLASE"/>
    <property type="match status" value="1"/>
</dbReference>
<dbReference type="NCBIfam" id="NF001862">
    <property type="entry name" value="PRK00601.1"/>
    <property type="match status" value="1"/>
</dbReference>
<dbReference type="GO" id="GO:0006226">
    <property type="term" value="P:dUMP biosynthetic process"/>
    <property type="evidence" value="ECO:0007669"/>
    <property type="project" value="UniProtKB-UniRule"/>
</dbReference>
<dbReference type="InterPro" id="IPR008181">
    <property type="entry name" value="dUTPase"/>
</dbReference>
<feature type="binding site" evidence="5">
    <location>
        <position position="84"/>
    </location>
    <ligand>
        <name>substrate</name>
    </ligand>
</feature>
<dbReference type="GO" id="GO:0046081">
    <property type="term" value="P:dUTP catabolic process"/>
    <property type="evidence" value="ECO:0007669"/>
    <property type="project" value="InterPro"/>
</dbReference>
<evidence type="ECO:0000313" key="8">
    <source>
        <dbReference type="Proteomes" id="UP000297609"/>
    </source>
</evidence>
<dbReference type="InterPro" id="IPR036157">
    <property type="entry name" value="dUTPase-like_sf"/>
</dbReference>
<evidence type="ECO:0000259" key="6">
    <source>
        <dbReference type="Pfam" id="PF00692"/>
    </source>
</evidence>
<dbReference type="EMBL" id="RQGG01000043">
    <property type="protein sequence ID" value="TGL48665.1"/>
    <property type="molecule type" value="Genomic_DNA"/>
</dbReference>
<comment type="catalytic activity">
    <reaction evidence="4 5">
        <text>dUTP + H2O = dUMP + diphosphate + H(+)</text>
        <dbReference type="Rhea" id="RHEA:10248"/>
        <dbReference type="ChEBI" id="CHEBI:15377"/>
        <dbReference type="ChEBI" id="CHEBI:15378"/>
        <dbReference type="ChEBI" id="CHEBI:33019"/>
        <dbReference type="ChEBI" id="CHEBI:61555"/>
        <dbReference type="ChEBI" id="CHEBI:246422"/>
        <dbReference type="EC" id="3.6.1.23"/>
    </reaction>
</comment>
<dbReference type="OrthoDB" id="9809956at2"/>
<dbReference type="AlphaFoldDB" id="A0A4R9JLF8"/>
<comment type="similarity">
    <text evidence="1 5">Belongs to the dUTPase family.</text>
</comment>
<comment type="function">
    <text evidence="5">This enzyme is involved in nucleotide metabolism: it produces dUMP, the immediate precursor of thymidine nucleotides and it decreases the intracellular concentration of dUTP so that uracil cannot be incorporated into DNA.</text>
</comment>
<feature type="binding site" evidence="5">
    <location>
        <begin position="71"/>
        <end position="73"/>
    </location>
    <ligand>
        <name>substrate</name>
    </ligand>
</feature>
<accession>A0A4R9JLF8</accession>
<dbReference type="InterPro" id="IPR029054">
    <property type="entry name" value="dUTPase-like"/>
</dbReference>
<organism evidence="7 8">
    <name type="scientific">Leptospira kemamanensis</name>
    <dbReference type="NCBI Taxonomy" id="2484942"/>
    <lineage>
        <taxon>Bacteria</taxon>
        <taxon>Pseudomonadati</taxon>
        <taxon>Spirochaetota</taxon>
        <taxon>Spirochaetia</taxon>
        <taxon>Leptospirales</taxon>
        <taxon>Leptospiraceae</taxon>
        <taxon>Leptospira</taxon>
    </lineage>
</organism>
<evidence type="ECO:0000256" key="2">
    <source>
        <dbReference type="ARBA" id="ARBA00022801"/>
    </source>
</evidence>
<comment type="cofactor">
    <cofactor evidence="5">
        <name>Mg(2+)</name>
        <dbReference type="ChEBI" id="CHEBI:18420"/>
    </cofactor>
</comment>
<dbReference type="Gene3D" id="2.70.40.10">
    <property type="match status" value="1"/>
</dbReference>
<evidence type="ECO:0000256" key="4">
    <source>
        <dbReference type="ARBA" id="ARBA00047686"/>
    </source>
</evidence>
<comment type="pathway">
    <text evidence="5">Pyrimidine metabolism; dUMP biosynthesis; dUMP from dCTP (dUTP route): step 2/2.</text>
</comment>
<dbReference type="GO" id="GO:0000287">
    <property type="term" value="F:magnesium ion binding"/>
    <property type="evidence" value="ECO:0007669"/>
    <property type="project" value="UniProtKB-UniRule"/>
</dbReference>
<keyword evidence="3 5" id="KW-0546">Nucleotide metabolism</keyword>
<reference evidence="7" key="1">
    <citation type="journal article" date="2019" name="PLoS Negl. Trop. Dis.">
        <title>Revisiting the worldwide diversity of Leptospira species in the environment.</title>
        <authorList>
            <person name="Vincent A.T."/>
            <person name="Schiettekatte O."/>
            <person name="Bourhy P."/>
            <person name="Veyrier F.J."/>
            <person name="Picardeau M."/>
        </authorList>
    </citation>
    <scope>NUCLEOTIDE SEQUENCE [LARGE SCALE GENOMIC DNA]</scope>
    <source>
        <strain evidence="7">201702454</strain>
    </source>
</reference>
<keyword evidence="8" id="KW-1185">Reference proteome</keyword>
<dbReference type="Pfam" id="PF00692">
    <property type="entry name" value="dUTPase"/>
    <property type="match status" value="1"/>
</dbReference>